<keyword evidence="2" id="KW-0965">Cell junction</keyword>
<organism evidence="5 6">
    <name type="scientific">Varanus komodoensis</name>
    <name type="common">Komodo dragon</name>
    <dbReference type="NCBI Taxonomy" id="61221"/>
    <lineage>
        <taxon>Eukaryota</taxon>
        <taxon>Metazoa</taxon>
        <taxon>Chordata</taxon>
        <taxon>Craniata</taxon>
        <taxon>Vertebrata</taxon>
        <taxon>Euteleostomi</taxon>
        <taxon>Lepidosauria</taxon>
        <taxon>Squamata</taxon>
        <taxon>Bifurcata</taxon>
        <taxon>Unidentata</taxon>
        <taxon>Episquamata</taxon>
        <taxon>Toxicofera</taxon>
        <taxon>Anguimorpha</taxon>
        <taxon>Paleoanguimorpha</taxon>
        <taxon>Varanoidea</taxon>
        <taxon>Varanidae</taxon>
        <taxon>Varanus</taxon>
    </lineage>
</organism>
<reference evidence="5" key="1">
    <citation type="submission" date="2025-08" db="UniProtKB">
        <authorList>
            <consortium name="Ensembl"/>
        </authorList>
    </citation>
    <scope>IDENTIFICATION</scope>
</reference>
<reference evidence="5" key="2">
    <citation type="submission" date="2025-09" db="UniProtKB">
        <authorList>
            <consortium name="Ensembl"/>
        </authorList>
    </citation>
    <scope>IDENTIFICATION</scope>
</reference>
<name>A0A8D2L9U0_VARKO</name>
<proteinExistence type="predicted"/>
<feature type="region of interest" description="Disordered" evidence="3">
    <location>
        <begin position="18"/>
        <end position="47"/>
    </location>
</feature>
<dbReference type="AlphaFoldDB" id="A0A8D2L9U0"/>
<dbReference type="Proteomes" id="UP000694545">
    <property type="component" value="Unplaced"/>
</dbReference>
<dbReference type="Pfam" id="PF02208">
    <property type="entry name" value="Sorb"/>
    <property type="match status" value="1"/>
</dbReference>
<dbReference type="PROSITE" id="PS50831">
    <property type="entry name" value="SOHO"/>
    <property type="match status" value="1"/>
</dbReference>
<evidence type="ECO:0000313" key="5">
    <source>
        <dbReference type="Ensembl" id="ENSVKKP00000019138.1"/>
    </source>
</evidence>
<comment type="subcellular location">
    <subcellularLocation>
        <location evidence="1">Cell junction</location>
    </subcellularLocation>
</comment>
<feature type="domain" description="SoHo" evidence="4">
    <location>
        <begin position="149"/>
        <end position="214"/>
    </location>
</feature>
<dbReference type="InterPro" id="IPR003127">
    <property type="entry name" value="SoHo_dom"/>
</dbReference>
<evidence type="ECO:0000313" key="6">
    <source>
        <dbReference type="Proteomes" id="UP000694545"/>
    </source>
</evidence>
<sequence length="287" mass="32582">MLLFPKPIQGVSYAERHLHSHGNHLSPSPAERPSLTSPPPHSRAGVPEATPCLSLEDFIPSHLQKMMVLLYPSLKVPVIRNCGSNTLNFEFHDTAARTVQNGISQPQKTSQWNSAYNWYPTWPAKEIRPLKSQAPGWSATWTKDARRKEKRWVKYDGIGPVDESGMPIASRSSVDSPRDWYRSMFQQIHSKLPGKIISKQCANIVPKTWILVLMSLLQQIEVVTYSLILFKEHVESGQSPTTPSVPQAATMSLYAQDCTLHLWLPLLLHFRLLPAFLKRKRTRAFNK</sequence>
<accession>A0A8D2L9U0</accession>
<evidence type="ECO:0000256" key="1">
    <source>
        <dbReference type="ARBA" id="ARBA00004282"/>
    </source>
</evidence>
<dbReference type="GO" id="GO:0070161">
    <property type="term" value="C:anchoring junction"/>
    <property type="evidence" value="ECO:0007669"/>
    <property type="project" value="UniProtKB-SubCell"/>
</dbReference>
<dbReference type="Ensembl" id="ENSVKKT00000019611.1">
    <property type="protein sequence ID" value="ENSVKKP00000019138.1"/>
    <property type="gene ID" value="ENSVKKG00000013013.1"/>
</dbReference>
<protein>
    <recommendedName>
        <fullName evidence="4">SoHo domain-containing protein</fullName>
    </recommendedName>
</protein>
<evidence type="ECO:0000256" key="2">
    <source>
        <dbReference type="ARBA" id="ARBA00022949"/>
    </source>
</evidence>
<keyword evidence="6" id="KW-1185">Reference proteome</keyword>
<evidence type="ECO:0000259" key="4">
    <source>
        <dbReference type="PROSITE" id="PS50831"/>
    </source>
</evidence>
<dbReference type="SMART" id="SM00459">
    <property type="entry name" value="Sorb"/>
    <property type="match status" value="1"/>
</dbReference>
<evidence type="ECO:0000256" key="3">
    <source>
        <dbReference type="SAM" id="MobiDB-lite"/>
    </source>
</evidence>